<dbReference type="EC" id="1.1.1.94" evidence="9"/>
<sequence length="327" mass="33413">MYAFWHAFAMTKRILVIGAGAWGCALALHAARTQVQVHLWARNPAGRLPSGAMPRLPDFPLPDSITVSDKIPSTVSATLVVVPVQHLPSVLPLMPAAPTLLCCKGVERNTLAFPLEVLARMRPDLSGGILSGPNFAHEIAAGLPAAAVIAAQAEQNAQALTHLLATPLFRLYASTDCMGVQLGGAAKNVIAIAAGTAIGAGLGENARAALITRGLAETARLAAVLGGSATTLAGLSGMGDLVLTCTGTSSRNYQMGLALGRGAQTDAALAGLPGVAEGATTAGALLALAQKHGVSVPIIETVSDLLTQKLSLAQAQDRLLSRPLKQE</sequence>
<dbReference type="NCBIfam" id="NF000942">
    <property type="entry name" value="PRK00094.1-4"/>
    <property type="match status" value="1"/>
</dbReference>
<feature type="binding site" evidence="9">
    <location>
        <position position="22"/>
    </location>
    <ligand>
        <name>NADPH</name>
        <dbReference type="ChEBI" id="CHEBI:57783"/>
    </ligand>
</feature>
<dbReference type="AlphaFoldDB" id="A0A0D6NJP9"/>
<feature type="binding site" evidence="11">
    <location>
        <position position="104"/>
    </location>
    <ligand>
        <name>substrate</name>
    </ligand>
</feature>
<feature type="domain" description="Glycerol-3-phosphate dehydrogenase NAD-dependent C-terminal" evidence="17">
    <location>
        <begin position="176"/>
        <end position="315"/>
    </location>
</feature>
<dbReference type="GO" id="GO:0008654">
    <property type="term" value="P:phospholipid biosynthetic process"/>
    <property type="evidence" value="ECO:0007669"/>
    <property type="project" value="UniProtKB-KW"/>
</dbReference>
<dbReference type="HAMAP" id="MF_00394">
    <property type="entry name" value="NAD_Glyc3P_dehydrog"/>
    <property type="match status" value="1"/>
</dbReference>
<keyword evidence="3 9" id="KW-0521">NADP</keyword>
<comment type="pathway">
    <text evidence="9">Membrane lipid metabolism; glycerophospholipid metabolism.</text>
</comment>
<dbReference type="NCBIfam" id="NF000940">
    <property type="entry name" value="PRK00094.1-2"/>
    <property type="match status" value="1"/>
</dbReference>
<evidence type="ECO:0000256" key="2">
    <source>
        <dbReference type="ARBA" id="ARBA00022516"/>
    </source>
</evidence>
<evidence type="ECO:0000256" key="4">
    <source>
        <dbReference type="ARBA" id="ARBA00023002"/>
    </source>
</evidence>
<feature type="binding site" evidence="9">
    <location>
        <position position="250"/>
    </location>
    <ligand>
        <name>sn-glycerol 3-phosphate</name>
        <dbReference type="ChEBI" id="CHEBI:57597"/>
    </ligand>
</feature>
<keyword evidence="19" id="KW-1185">Reference proteome</keyword>
<dbReference type="Pfam" id="PF07479">
    <property type="entry name" value="NAD_Gly3P_dh_C"/>
    <property type="match status" value="1"/>
</dbReference>
<dbReference type="Gene3D" id="3.40.50.720">
    <property type="entry name" value="NAD(P)-binding Rossmann-like Domain"/>
    <property type="match status" value="1"/>
</dbReference>
<feature type="binding site" evidence="12">
    <location>
        <position position="251"/>
    </location>
    <ligand>
        <name>NAD(+)</name>
        <dbReference type="ChEBI" id="CHEBI:57540"/>
    </ligand>
</feature>
<feature type="binding site" evidence="9">
    <location>
        <position position="136"/>
    </location>
    <ligand>
        <name>NADPH</name>
        <dbReference type="ChEBI" id="CHEBI:57783"/>
    </ligand>
</feature>
<dbReference type="SUPFAM" id="SSF51735">
    <property type="entry name" value="NAD(P)-binding Rossmann-fold domains"/>
    <property type="match status" value="1"/>
</dbReference>
<keyword evidence="4 9" id="KW-0560">Oxidoreductase</keyword>
<evidence type="ECO:0000256" key="9">
    <source>
        <dbReference type="HAMAP-Rule" id="MF_00394"/>
    </source>
</evidence>
<dbReference type="PIRSF" id="PIRSF000114">
    <property type="entry name" value="Glycerol-3-P_dh"/>
    <property type="match status" value="1"/>
</dbReference>
<comment type="catalytic activity">
    <reaction evidence="9">
        <text>sn-glycerol 3-phosphate + NAD(+) = dihydroxyacetone phosphate + NADH + H(+)</text>
        <dbReference type="Rhea" id="RHEA:11092"/>
        <dbReference type="ChEBI" id="CHEBI:15378"/>
        <dbReference type="ChEBI" id="CHEBI:57540"/>
        <dbReference type="ChEBI" id="CHEBI:57597"/>
        <dbReference type="ChEBI" id="CHEBI:57642"/>
        <dbReference type="ChEBI" id="CHEBI:57945"/>
        <dbReference type="EC" id="1.1.1.94"/>
    </reaction>
</comment>
<comment type="caution">
    <text evidence="18">The sequence shown here is derived from an EMBL/GenBank/DDBJ whole genome shotgun (WGS) entry which is preliminary data.</text>
</comment>
<feature type="binding site" evidence="9">
    <location>
        <position position="251"/>
    </location>
    <ligand>
        <name>sn-glycerol 3-phosphate</name>
        <dbReference type="ChEBI" id="CHEBI:57597"/>
    </ligand>
</feature>
<feature type="binding site" evidence="9">
    <location>
        <position position="277"/>
    </location>
    <ligand>
        <name>NADPH</name>
        <dbReference type="ChEBI" id="CHEBI:57783"/>
    </ligand>
</feature>
<name>A0A0D6NJP9_9PROT</name>
<dbReference type="GO" id="GO:0005829">
    <property type="term" value="C:cytosol"/>
    <property type="evidence" value="ECO:0007669"/>
    <property type="project" value="TreeGrafter"/>
</dbReference>
<evidence type="ECO:0000256" key="6">
    <source>
        <dbReference type="ARBA" id="ARBA00023098"/>
    </source>
</evidence>
<evidence type="ECO:0000256" key="8">
    <source>
        <dbReference type="ARBA" id="ARBA00023264"/>
    </source>
</evidence>
<dbReference type="Gene3D" id="1.10.1040.10">
    <property type="entry name" value="N-(1-d-carboxylethyl)-l-norvaline Dehydrogenase, domain 2"/>
    <property type="match status" value="1"/>
</dbReference>
<evidence type="ECO:0000256" key="14">
    <source>
        <dbReference type="RuleBase" id="RU000439"/>
    </source>
</evidence>
<dbReference type="EMBL" id="BAMX01000010">
    <property type="protein sequence ID" value="GAN65631.1"/>
    <property type="molecule type" value="Genomic_DNA"/>
</dbReference>
<dbReference type="SUPFAM" id="SSF48179">
    <property type="entry name" value="6-phosphogluconate dehydrogenase C-terminal domain-like"/>
    <property type="match status" value="1"/>
</dbReference>
<dbReference type="GO" id="GO:0006650">
    <property type="term" value="P:glycerophospholipid metabolic process"/>
    <property type="evidence" value="ECO:0007669"/>
    <property type="project" value="UniProtKB-UniRule"/>
</dbReference>
<evidence type="ECO:0000256" key="1">
    <source>
        <dbReference type="ARBA" id="ARBA00011009"/>
    </source>
</evidence>
<comment type="similarity">
    <text evidence="1 9 13">Belongs to the NAD-dependent glycerol-3-phosphate dehydrogenase family.</text>
</comment>
<evidence type="ECO:0000256" key="11">
    <source>
        <dbReference type="PIRSR" id="PIRSR000114-2"/>
    </source>
</evidence>
<dbReference type="STRING" id="1231341.Abor_010_194"/>
<evidence type="ECO:0000256" key="5">
    <source>
        <dbReference type="ARBA" id="ARBA00023027"/>
    </source>
</evidence>
<dbReference type="InterPro" id="IPR036291">
    <property type="entry name" value="NAD(P)-bd_dom_sf"/>
</dbReference>
<dbReference type="PANTHER" id="PTHR11728:SF1">
    <property type="entry name" value="GLYCEROL-3-PHOSPHATE DEHYDROGENASE [NAD(+)] 2, CHLOROPLASTIC"/>
    <property type="match status" value="1"/>
</dbReference>
<keyword evidence="8 9" id="KW-1208">Phospholipid metabolism</keyword>
<dbReference type="GO" id="GO:0051287">
    <property type="term" value="F:NAD binding"/>
    <property type="evidence" value="ECO:0007669"/>
    <property type="project" value="InterPro"/>
</dbReference>
<organism evidence="18 19">
    <name type="scientific">Acetobacter orientalis</name>
    <dbReference type="NCBI Taxonomy" id="146474"/>
    <lineage>
        <taxon>Bacteria</taxon>
        <taxon>Pseudomonadati</taxon>
        <taxon>Pseudomonadota</taxon>
        <taxon>Alphaproteobacteria</taxon>
        <taxon>Acetobacterales</taxon>
        <taxon>Acetobacteraceae</taxon>
        <taxon>Acetobacter</taxon>
    </lineage>
</organism>
<protein>
    <recommendedName>
        <fullName evidence="9">Glycerol-3-phosphate dehydrogenase [NAD(P)+]</fullName>
        <ecNumber evidence="9">1.1.1.94</ecNumber>
    </recommendedName>
    <alternativeName>
        <fullName evidence="9">NAD(P)(+)-dependent glycerol-3-phosphate dehydrogenase</fullName>
    </alternativeName>
    <alternativeName>
        <fullName evidence="9">NAD(P)H-dependent dihydroxyacetone-phosphate reductase</fullName>
    </alternativeName>
</protein>
<gene>
    <name evidence="9" type="primary">gpsA</name>
    <name evidence="18" type="ORF">Abor_010_194</name>
</gene>
<proteinExistence type="inferred from homology"/>
<feature type="binding site" evidence="12">
    <location>
        <begin position="18"/>
        <end position="23"/>
    </location>
    <ligand>
        <name>NAD(+)</name>
        <dbReference type="ChEBI" id="CHEBI:57540"/>
    </ligand>
</feature>
<dbReference type="PANTHER" id="PTHR11728">
    <property type="entry name" value="GLYCEROL-3-PHOSPHATE DEHYDROGENASE"/>
    <property type="match status" value="1"/>
</dbReference>
<feature type="domain" description="Glycerol-3-phosphate dehydrogenase NAD-dependent N-terminal" evidence="16">
    <location>
        <begin position="14"/>
        <end position="156"/>
    </location>
</feature>
<accession>A0A6N3SXY7</accession>
<evidence type="ECO:0000259" key="16">
    <source>
        <dbReference type="Pfam" id="PF01210"/>
    </source>
</evidence>
<dbReference type="InterPro" id="IPR006109">
    <property type="entry name" value="G3P_DH_NAD-dep_C"/>
</dbReference>
<keyword evidence="2 9" id="KW-0444">Lipid biosynthesis</keyword>
<comment type="caution">
    <text evidence="9">Lacks conserved residue(s) required for the propagation of feature annotation.</text>
</comment>
<reference evidence="18 19" key="1">
    <citation type="submission" date="2012-11" db="EMBL/GenBank/DDBJ databases">
        <title>Whole genome sequence of Acetobacter orientalis 21F-2.</title>
        <authorList>
            <person name="Azuma Y."/>
            <person name="Higashiura N."/>
            <person name="Hirakawa H."/>
            <person name="Matsushita K."/>
        </authorList>
    </citation>
    <scope>NUCLEOTIDE SEQUENCE [LARGE SCALE GENOMIC DNA]</scope>
    <source>
        <strain evidence="18 19">21F-2</strain>
    </source>
</reference>
<comment type="catalytic activity">
    <reaction evidence="9 14">
        <text>sn-glycerol 3-phosphate + NADP(+) = dihydroxyacetone phosphate + NADPH + H(+)</text>
        <dbReference type="Rhea" id="RHEA:11096"/>
        <dbReference type="ChEBI" id="CHEBI:15378"/>
        <dbReference type="ChEBI" id="CHEBI:57597"/>
        <dbReference type="ChEBI" id="CHEBI:57642"/>
        <dbReference type="ChEBI" id="CHEBI:57783"/>
        <dbReference type="ChEBI" id="CHEBI:58349"/>
        <dbReference type="EC" id="1.1.1.94"/>
    </reaction>
</comment>
<dbReference type="GO" id="GO:0046167">
    <property type="term" value="P:glycerol-3-phosphate biosynthetic process"/>
    <property type="evidence" value="ECO:0007669"/>
    <property type="project" value="UniProtKB-UniRule"/>
</dbReference>
<feature type="signal peptide" evidence="15">
    <location>
        <begin position="1"/>
        <end position="30"/>
    </location>
</feature>
<feature type="binding site" evidence="9">
    <location>
        <position position="252"/>
    </location>
    <ligand>
        <name>sn-glycerol 3-phosphate</name>
        <dbReference type="ChEBI" id="CHEBI:57597"/>
    </ligand>
</feature>
<evidence type="ECO:0000256" key="13">
    <source>
        <dbReference type="RuleBase" id="RU000437"/>
    </source>
</evidence>
<evidence type="ECO:0000256" key="12">
    <source>
        <dbReference type="PIRSR" id="PIRSR000114-3"/>
    </source>
</evidence>
<feature type="chain" id="PRO_5030005871" description="Glycerol-3-phosphate dehydrogenase [NAD(P)+]" evidence="15">
    <location>
        <begin position="31"/>
        <end position="327"/>
    </location>
</feature>
<dbReference type="Proteomes" id="UP000032670">
    <property type="component" value="Unassembled WGS sequence"/>
</dbReference>
<evidence type="ECO:0000259" key="17">
    <source>
        <dbReference type="Pfam" id="PF07479"/>
    </source>
</evidence>
<accession>A0A0D6NJP9</accession>
<feature type="binding site" evidence="9">
    <location>
        <position position="104"/>
    </location>
    <ligand>
        <name>sn-glycerol 3-phosphate</name>
        <dbReference type="ChEBI" id="CHEBI:57597"/>
    </ligand>
</feature>
<dbReference type="InterPro" id="IPR008927">
    <property type="entry name" value="6-PGluconate_DH-like_C_sf"/>
</dbReference>
<feature type="binding site" evidence="9">
    <location>
        <position position="251"/>
    </location>
    <ligand>
        <name>NADPH</name>
        <dbReference type="ChEBI" id="CHEBI:57783"/>
    </ligand>
</feature>
<dbReference type="GO" id="GO:0046168">
    <property type="term" value="P:glycerol-3-phosphate catabolic process"/>
    <property type="evidence" value="ECO:0007669"/>
    <property type="project" value="InterPro"/>
</dbReference>
<evidence type="ECO:0000256" key="7">
    <source>
        <dbReference type="ARBA" id="ARBA00023209"/>
    </source>
</evidence>
<keyword evidence="9" id="KW-0963">Cytoplasm</keyword>
<evidence type="ECO:0000256" key="15">
    <source>
        <dbReference type="SAM" id="SignalP"/>
    </source>
</evidence>
<evidence type="ECO:0000313" key="19">
    <source>
        <dbReference type="Proteomes" id="UP000032670"/>
    </source>
</evidence>
<keyword evidence="7 9" id="KW-0594">Phospholipid biosynthesis</keyword>
<feature type="binding site" evidence="9">
    <location>
        <position position="275"/>
    </location>
    <ligand>
        <name>NADPH</name>
        <dbReference type="ChEBI" id="CHEBI:57783"/>
    </ligand>
</feature>
<feature type="binding site" evidence="9">
    <location>
        <position position="132"/>
    </location>
    <ligand>
        <name>sn-glycerol 3-phosphate</name>
        <dbReference type="ChEBI" id="CHEBI:57597"/>
    </ligand>
</feature>
<keyword evidence="6 9" id="KW-0443">Lipid metabolism</keyword>
<dbReference type="GO" id="GO:0141153">
    <property type="term" value="F:glycerol-3-phosphate dehydrogenase (NADP+) activity"/>
    <property type="evidence" value="ECO:0007669"/>
    <property type="project" value="RHEA"/>
</dbReference>
<feature type="binding site" evidence="9">
    <location>
        <position position="187"/>
    </location>
    <ligand>
        <name>sn-glycerol 3-phosphate</name>
        <dbReference type="ChEBI" id="CHEBI:57597"/>
    </ligand>
</feature>
<dbReference type="InterPro" id="IPR013328">
    <property type="entry name" value="6PGD_dom2"/>
</dbReference>
<feature type="binding site" evidence="9">
    <location>
        <position position="42"/>
    </location>
    <ligand>
        <name>NADPH</name>
        <dbReference type="ChEBI" id="CHEBI:57783"/>
    </ligand>
</feature>
<dbReference type="UniPathway" id="UPA00940"/>
<evidence type="ECO:0000256" key="10">
    <source>
        <dbReference type="PIRSR" id="PIRSR000114-1"/>
    </source>
</evidence>
<dbReference type="Pfam" id="PF01210">
    <property type="entry name" value="NAD_Gly3P_dh_N"/>
    <property type="match status" value="1"/>
</dbReference>
<comment type="function">
    <text evidence="9">Catalyzes the reduction of the glycolytic intermediate dihydroxyacetone phosphate (DHAP) to sn-glycerol 3-phosphate (G3P), the key precursor for phospholipid synthesis.</text>
</comment>
<feature type="active site" description="Proton acceptor" evidence="9 10">
    <location>
        <position position="187"/>
    </location>
</feature>
<dbReference type="InterPro" id="IPR011128">
    <property type="entry name" value="G3P_DH_NAD-dep_N"/>
</dbReference>
<dbReference type="InterPro" id="IPR006168">
    <property type="entry name" value="G3P_DH_NAD-dep"/>
</dbReference>
<keyword evidence="9" id="KW-0547">Nucleotide-binding</keyword>
<keyword evidence="5 9" id="KW-0520">NAD</keyword>
<evidence type="ECO:0000313" key="18">
    <source>
        <dbReference type="EMBL" id="GAN65631.1"/>
    </source>
</evidence>
<evidence type="ECO:0000256" key="3">
    <source>
        <dbReference type="ARBA" id="ARBA00022857"/>
    </source>
</evidence>
<feature type="binding site" evidence="11">
    <location>
        <begin position="251"/>
        <end position="252"/>
    </location>
    <ligand>
        <name>substrate</name>
    </ligand>
</feature>
<dbReference type="GO" id="GO:0141152">
    <property type="term" value="F:glycerol-3-phosphate dehydrogenase (NAD+) activity"/>
    <property type="evidence" value="ECO:0007669"/>
    <property type="project" value="RHEA"/>
</dbReference>
<feature type="binding site" evidence="12">
    <location>
        <position position="136"/>
    </location>
    <ligand>
        <name>NAD(+)</name>
        <dbReference type="ChEBI" id="CHEBI:57540"/>
    </ligand>
</feature>
<dbReference type="FunFam" id="1.10.1040.10:FF:000001">
    <property type="entry name" value="Glycerol-3-phosphate dehydrogenase [NAD(P)+]"/>
    <property type="match status" value="1"/>
</dbReference>
<keyword evidence="15" id="KW-0732">Signal</keyword>
<comment type="subcellular location">
    <subcellularLocation>
        <location evidence="9">Cytoplasm</location>
    </subcellularLocation>
</comment>
<feature type="binding site" evidence="9">
    <location>
        <position position="240"/>
    </location>
    <ligand>
        <name>sn-glycerol 3-phosphate</name>
        <dbReference type="ChEBI" id="CHEBI:57597"/>
    </ligand>
</feature>
<dbReference type="GO" id="GO:0005975">
    <property type="term" value="P:carbohydrate metabolic process"/>
    <property type="evidence" value="ECO:0007669"/>
    <property type="project" value="InterPro"/>
</dbReference>
<feature type="binding site" evidence="9">
    <location>
        <position position="104"/>
    </location>
    <ligand>
        <name>NADPH</name>
        <dbReference type="ChEBI" id="CHEBI:57783"/>
    </ligand>
</feature>
<dbReference type="PRINTS" id="PR00077">
    <property type="entry name" value="GPDHDRGNASE"/>
</dbReference>